<comment type="caution">
    <text evidence="2">The sequence shown here is derived from an EMBL/GenBank/DDBJ whole genome shotgun (WGS) entry which is preliminary data.</text>
</comment>
<protein>
    <submittedName>
        <fullName evidence="2">Gas vesicle protein GvpG</fullName>
    </submittedName>
</protein>
<evidence type="ECO:0000313" key="2">
    <source>
        <dbReference type="EMBL" id="GAA4488225.1"/>
    </source>
</evidence>
<keyword evidence="3" id="KW-1185">Reference proteome</keyword>
<evidence type="ECO:0000313" key="3">
    <source>
        <dbReference type="Proteomes" id="UP001501183"/>
    </source>
</evidence>
<sequence>MGLFSAVLGLPFAPVRGVIWLGELIQDEVENQLHDPAAVRRELEAIDDTAAAGDLSAEETRRAQQRVLARLTNQAGARPERTEPGTAPDQ</sequence>
<dbReference type="InterPro" id="IPR007804">
    <property type="entry name" value="GvpG"/>
</dbReference>
<dbReference type="EMBL" id="BAABFB010000072">
    <property type="protein sequence ID" value="GAA4488225.1"/>
    <property type="molecule type" value="Genomic_DNA"/>
</dbReference>
<feature type="region of interest" description="Disordered" evidence="1">
    <location>
        <begin position="71"/>
        <end position="90"/>
    </location>
</feature>
<proteinExistence type="predicted"/>
<accession>A0ABP8PID2</accession>
<dbReference type="RefSeq" id="WP_345351400.1">
    <property type="nucleotide sequence ID" value="NZ_BAABFB010000072.1"/>
</dbReference>
<reference evidence="3" key="1">
    <citation type="journal article" date="2019" name="Int. J. Syst. Evol. Microbiol.">
        <title>The Global Catalogue of Microorganisms (GCM) 10K type strain sequencing project: providing services to taxonomists for standard genome sequencing and annotation.</title>
        <authorList>
            <consortium name="The Broad Institute Genomics Platform"/>
            <consortium name="The Broad Institute Genome Sequencing Center for Infectious Disease"/>
            <person name="Wu L."/>
            <person name="Ma J."/>
        </authorList>
    </citation>
    <scope>NUCLEOTIDE SEQUENCE [LARGE SCALE GENOMIC DNA]</scope>
    <source>
        <strain evidence="3">JCM 32206</strain>
    </source>
</reference>
<evidence type="ECO:0000256" key="1">
    <source>
        <dbReference type="SAM" id="MobiDB-lite"/>
    </source>
</evidence>
<organism evidence="2 3">
    <name type="scientific">Rhodococcus olei</name>
    <dbReference type="NCBI Taxonomy" id="2161675"/>
    <lineage>
        <taxon>Bacteria</taxon>
        <taxon>Bacillati</taxon>
        <taxon>Actinomycetota</taxon>
        <taxon>Actinomycetes</taxon>
        <taxon>Mycobacteriales</taxon>
        <taxon>Nocardiaceae</taxon>
        <taxon>Rhodococcus</taxon>
    </lineage>
</organism>
<name>A0ABP8PID2_9NOCA</name>
<gene>
    <name evidence="2" type="ORF">GCM10023094_47740</name>
</gene>
<dbReference type="Pfam" id="PF05120">
    <property type="entry name" value="GvpG"/>
    <property type="match status" value="1"/>
</dbReference>
<dbReference type="Proteomes" id="UP001501183">
    <property type="component" value="Unassembled WGS sequence"/>
</dbReference>